<dbReference type="EC" id="2.7.1.17" evidence="5"/>
<evidence type="ECO:0000313" key="6">
    <source>
        <dbReference type="Proteomes" id="UP000203464"/>
    </source>
</evidence>
<evidence type="ECO:0000259" key="4">
    <source>
        <dbReference type="Pfam" id="PF00370"/>
    </source>
</evidence>
<accession>A0A238KPJ6</accession>
<dbReference type="SUPFAM" id="SSF53067">
    <property type="entry name" value="Actin-like ATPase domain"/>
    <property type="match status" value="1"/>
</dbReference>
<keyword evidence="3 5" id="KW-0418">Kinase</keyword>
<dbReference type="Pfam" id="PF00370">
    <property type="entry name" value="FGGY_N"/>
    <property type="match status" value="1"/>
</dbReference>
<dbReference type="Proteomes" id="UP000203464">
    <property type="component" value="Unassembled WGS sequence"/>
</dbReference>
<dbReference type="EMBL" id="FXYD01000005">
    <property type="protein sequence ID" value="SMX43946.1"/>
    <property type="molecule type" value="Genomic_DNA"/>
</dbReference>
<name>A0A238KPJ6_9RHOB</name>
<reference evidence="6" key="1">
    <citation type="submission" date="2017-05" db="EMBL/GenBank/DDBJ databases">
        <authorList>
            <person name="Rodrigo-Torres L."/>
            <person name="Arahal R. D."/>
            <person name="Lucena T."/>
        </authorList>
    </citation>
    <scope>NUCLEOTIDE SEQUENCE [LARGE SCALE GENOMIC DNA]</scope>
    <source>
        <strain evidence="6">CECT 8868</strain>
    </source>
</reference>
<keyword evidence="2 5" id="KW-0808">Transferase</keyword>
<proteinExistence type="inferred from homology"/>
<organism evidence="5 6">
    <name type="scientific">Octadecabacter ascidiaceicola</name>
    <dbReference type="NCBI Taxonomy" id="1655543"/>
    <lineage>
        <taxon>Bacteria</taxon>
        <taxon>Pseudomonadati</taxon>
        <taxon>Pseudomonadota</taxon>
        <taxon>Alphaproteobacteria</taxon>
        <taxon>Rhodobacterales</taxon>
        <taxon>Roseobacteraceae</taxon>
        <taxon>Octadecabacter</taxon>
    </lineage>
</organism>
<dbReference type="InterPro" id="IPR018483">
    <property type="entry name" value="Carb_kinase_FGGY_CS"/>
</dbReference>
<dbReference type="Gene3D" id="3.30.420.40">
    <property type="match status" value="1"/>
</dbReference>
<comment type="similarity">
    <text evidence="1">Belongs to the FGGY kinase family.</text>
</comment>
<dbReference type="InterPro" id="IPR018484">
    <property type="entry name" value="FGGY_N"/>
</dbReference>
<evidence type="ECO:0000256" key="3">
    <source>
        <dbReference type="ARBA" id="ARBA00022777"/>
    </source>
</evidence>
<protein>
    <submittedName>
        <fullName evidence="5">Xylulose kinase</fullName>
        <ecNumber evidence="5">2.7.1.17</ecNumber>
    </submittedName>
</protein>
<dbReference type="InterPro" id="IPR050406">
    <property type="entry name" value="FGGY_Carb_Kinase"/>
</dbReference>
<gene>
    <name evidence="5" type="primary">xylB</name>
    <name evidence="5" type="ORF">OCA8868_03075</name>
</gene>
<evidence type="ECO:0000313" key="5">
    <source>
        <dbReference type="EMBL" id="SMX43946.1"/>
    </source>
</evidence>
<feature type="domain" description="Carbohydrate kinase FGGY N-terminal" evidence="4">
    <location>
        <begin position="1"/>
        <end position="177"/>
    </location>
</feature>
<dbReference type="PROSITE" id="PS00933">
    <property type="entry name" value="FGGY_KINASES_1"/>
    <property type="match status" value="1"/>
</dbReference>
<evidence type="ECO:0000256" key="2">
    <source>
        <dbReference type="ARBA" id="ARBA00022679"/>
    </source>
</evidence>
<dbReference type="PANTHER" id="PTHR43095">
    <property type="entry name" value="SUGAR KINASE"/>
    <property type="match status" value="1"/>
</dbReference>
<evidence type="ECO:0000256" key="1">
    <source>
        <dbReference type="ARBA" id="ARBA00009156"/>
    </source>
</evidence>
<dbReference type="PANTHER" id="PTHR43095:SF6">
    <property type="entry name" value="XYLULOSE KINASE"/>
    <property type="match status" value="1"/>
</dbReference>
<dbReference type="GO" id="GO:0004856">
    <property type="term" value="F:D-xylulokinase activity"/>
    <property type="evidence" value="ECO:0007669"/>
    <property type="project" value="UniProtKB-EC"/>
</dbReference>
<dbReference type="AlphaFoldDB" id="A0A238KPJ6"/>
<keyword evidence="6" id="KW-1185">Reference proteome</keyword>
<dbReference type="InterPro" id="IPR043129">
    <property type="entry name" value="ATPase_NBD"/>
</dbReference>
<sequence length="192" mass="21044">MFIGLDLGTSSLKAILVNEKQAVLAVHLVSLTVQRRHDGWSEQDPKAWCDGVVQALKALSAQVDCSGLKGIGLAGHMHGATLIGVDDRVLRPCLLWNDTRSHAEAAHMDSDPQFRAVTGNIVFPGFTAPKVEWIRKNEPDVFSKIAKVLLPKDYLRLFLTGEHTSEMSDAAGTAWFDTGRGIGQMSYFQRAN</sequence>